<evidence type="ECO:0000313" key="2">
    <source>
        <dbReference type="EMBL" id="ORC59303.1"/>
    </source>
</evidence>
<dbReference type="InterPro" id="IPR025391">
    <property type="entry name" value="DUF4123"/>
</dbReference>
<evidence type="ECO:0000259" key="1">
    <source>
        <dbReference type="Pfam" id="PF13503"/>
    </source>
</evidence>
<protein>
    <recommendedName>
        <fullName evidence="1">DUF4123 domain-containing protein</fullName>
    </recommendedName>
</protein>
<feature type="domain" description="DUF4123" evidence="1">
    <location>
        <begin position="10"/>
        <end position="106"/>
    </location>
</feature>
<organism evidence="2 3">
    <name type="scientific">Pseudomonas floridensis</name>
    <dbReference type="NCBI Taxonomy" id="1958950"/>
    <lineage>
        <taxon>Bacteria</taxon>
        <taxon>Pseudomonadati</taxon>
        <taxon>Pseudomonadota</taxon>
        <taxon>Gammaproteobacteria</taxon>
        <taxon>Pseudomonadales</taxon>
        <taxon>Pseudomonadaceae</taxon>
        <taxon>Pseudomonas</taxon>
    </lineage>
</organism>
<proteinExistence type="predicted"/>
<gene>
    <name evidence="2" type="ORF">BZK31_10920</name>
</gene>
<dbReference type="Proteomes" id="UP000192815">
    <property type="component" value="Unassembled WGS sequence"/>
</dbReference>
<dbReference type="STRING" id="1958950.BZK31_10920"/>
<comment type="caution">
    <text evidence="2">The sequence shown here is derived from an EMBL/GenBank/DDBJ whole genome shotgun (WGS) entry which is preliminary data.</text>
</comment>
<dbReference type="EMBL" id="MUIO01000036">
    <property type="protein sequence ID" value="ORC59303.1"/>
    <property type="molecule type" value="Genomic_DNA"/>
</dbReference>
<dbReference type="RefSeq" id="WP_083182665.1">
    <property type="nucleotide sequence ID" value="NZ_MUIO01000036.1"/>
</dbReference>
<accession>A0A1X0N7A9</accession>
<dbReference type="OrthoDB" id="6363308at2"/>
<keyword evidence="3" id="KW-1185">Reference proteome</keyword>
<evidence type="ECO:0000313" key="3">
    <source>
        <dbReference type="Proteomes" id="UP000192815"/>
    </source>
</evidence>
<dbReference type="AlphaFoldDB" id="A0A1X0N7A9"/>
<dbReference type="Pfam" id="PF13503">
    <property type="entry name" value="DUF4123"/>
    <property type="match status" value="1"/>
</dbReference>
<name>A0A1X0N7A9_9PSED</name>
<sequence length="265" mass="30701">MTVCVLLERTERLLEKLYQLLPAPKHNVLFDRTELAPCRDKSPLWLTIDDNSALLDAIHANPEIWPGLIMQSSWSADCVFDHLRHILIIIFDARRRGVLRYWDPITASYFFTSSGIDESPLWLGPIANLSWYGGTWADHAHGTLRWFQIANPHACNRARPAHAFTPILNVAHEDALRLQERERFVYGWWKKHTDTPFPHALAYLDEGMAHGFETDPALMNRYLSIRARHPDHQSPPRQHGDTGEERLNALQHVLQQPRHSTEFTR</sequence>
<reference evidence="3" key="1">
    <citation type="submission" date="2017-02" db="EMBL/GenBank/DDBJ databases">
        <title>Pseudomonas floridae sp. nov., a novel pathogenic bacterial species isolated from tomato.</title>
        <authorList>
            <person name="Timilsina S."/>
            <person name="Vallad G.E."/>
            <person name="Jones J.B."/>
        </authorList>
    </citation>
    <scope>NUCLEOTIDE SEQUENCE [LARGE SCALE GENOMIC DNA]</scope>
    <source>
        <strain evidence="3">GEV388</strain>
    </source>
</reference>